<reference evidence="3" key="1">
    <citation type="submission" date="2015-07" db="EMBL/GenBank/DDBJ databases">
        <title>Draft Genome Sequence of Oceanobacillus picturae Heshi-B3 that Was Isolated from Fermented Rice Bran with Aging Salted Mackerel, Which Was Named Heshiko as Traditional Fermented Seafood in Japan.</title>
        <authorList>
            <person name="Akuzawa S."/>
            <person name="Nakagawa J."/>
            <person name="Kanekatsu T."/>
            <person name="Kanesaki Y."/>
            <person name="Suzuki T."/>
        </authorList>
    </citation>
    <scope>NUCLEOTIDE SEQUENCE [LARGE SCALE GENOMIC DNA]</scope>
    <source>
        <strain evidence="3">Heshi-B3</strain>
    </source>
</reference>
<dbReference type="Proteomes" id="UP000052946">
    <property type="component" value="Unassembled WGS sequence"/>
</dbReference>
<dbReference type="Gene3D" id="3.30.1380.10">
    <property type="match status" value="1"/>
</dbReference>
<proteinExistence type="predicted"/>
<evidence type="ECO:0000259" key="1">
    <source>
        <dbReference type="Pfam" id="PF02557"/>
    </source>
</evidence>
<dbReference type="SUPFAM" id="SSF55166">
    <property type="entry name" value="Hedgehog/DD-peptidase"/>
    <property type="match status" value="1"/>
</dbReference>
<keyword evidence="2" id="KW-0645">Protease</keyword>
<dbReference type="InterPro" id="IPR052179">
    <property type="entry name" value="DD-CPase-like"/>
</dbReference>
<reference evidence="2 3" key="2">
    <citation type="journal article" date="2016" name="Genome Announc.">
        <title>Draft Genome Sequence of Oceanobacillus picturae Heshi-B3, Isolated from Fermented Rice Bran in a Traditional Japanese Seafood Dish.</title>
        <authorList>
            <person name="Akuzawa S."/>
            <person name="Nagaoka J."/>
            <person name="Kanekatsu M."/>
            <person name="Kanesaki Y."/>
            <person name="Suzuki T."/>
        </authorList>
    </citation>
    <scope>NUCLEOTIDE SEQUENCE [LARGE SCALE GENOMIC DNA]</scope>
    <source>
        <strain evidence="2 3">Heshi-B3</strain>
    </source>
</reference>
<keyword evidence="2" id="KW-0121">Carboxypeptidase</keyword>
<dbReference type="AlphaFoldDB" id="A0A0U9HKX1"/>
<dbReference type="Pfam" id="PF02557">
    <property type="entry name" value="VanY"/>
    <property type="match status" value="1"/>
</dbReference>
<protein>
    <submittedName>
        <fullName evidence="2">D-alanyl-D-alanine carboxypeptidase</fullName>
    </submittedName>
</protein>
<evidence type="ECO:0000313" key="2">
    <source>
        <dbReference type="EMBL" id="GAQ19548.1"/>
    </source>
</evidence>
<comment type="caution">
    <text evidence="2">The sequence shown here is derived from an EMBL/GenBank/DDBJ whole genome shotgun (WGS) entry which is preliminary data.</text>
</comment>
<dbReference type="PANTHER" id="PTHR34385">
    <property type="entry name" value="D-ALANYL-D-ALANINE CARBOXYPEPTIDASE"/>
    <property type="match status" value="1"/>
</dbReference>
<gene>
    <name evidence="2" type="ORF">OPHB3_3517</name>
</gene>
<dbReference type="OrthoDB" id="9792074at2"/>
<evidence type="ECO:0000313" key="3">
    <source>
        <dbReference type="Proteomes" id="UP000052946"/>
    </source>
</evidence>
<dbReference type="InterPro" id="IPR058193">
    <property type="entry name" value="VanY/YodJ_core_dom"/>
</dbReference>
<dbReference type="InterPro" id="IPR003709">
    <property type="entry name" value="VanY-like_core_dom"/>
</dbReference>
<keyword evidence="2" id="KW-0378">Hydrolase</keyword>
<name>A0A0U9HKX1_9BACI</name>
<feature type="domain" description="D-alanyl-D-alanine carboxypeptidase-like core" evidence="1">
    <location>
        <begin position="91"/>
        <end position="206"/>
    </location>
</feature>
<dbReference type="GO" id="GO:0004180">
    <property type="term" value="F:carboxypeptidase activity"/>
    <property type="evidence" value="ECO:0007669"/>
    <property type="project" value="UniProtKB-KW"/>
</dbReference>
<dbReference type="InterPro" id="IPR009045">
    <property type="entry name" value="Zn_M74/Hedgehog-like"/>
</dbReference>
<dbReference type="EMBL" id="BBXV01000048">
    <property type="protein sequence ID" value="GAQ19548.1"/>
    <property type="molecule type" value="Genomic_DNA"/>
</dbReference>
<sequence>MKKVGLIILLVVGIVTAFMITFMSNEIVIEEEKSAFTGDTEVKTIQEDDIHKGNLVLINDNYPVEKEGVKNDIQTFHPEDFKGVQLLDQEIQLSQSISQKFMDMVEGAQHDGVDSFTITSGYRGIEAQTLLFKEMGEDYALPGGYSEHNSGLAMDVGSTEGLMANASEGKWIEDNAWKHGFILRYPENKTSITGIEYEPWHIRYVGLPHSALMYEHDFVLEEYLDYVKDKKELYASFEGKEYFITYYPFGENHQIELPVDHEYMITGDNMNGIIVTVTM</sequence>
<organism evidence="2 3">
    <name type="scientific">Oceanobacillus picturae</name>
    <dbReference type="NCBI Taxonomy" id="171693"/>
    <lineage>
        <taxon>Bacteria</taxon>
        <taxon>Bacillati</taxon>
        <taxon>Bacillota</taxon>
        <taxon>Bacilli</taxon>
        <taxon>Bacillales</taxon>
        <taxon>Bacillaceae</taxon>
        <taxon>Oceanobacillus</taxon>
    </lineage>
</organism>
<accession>A0A0U9HKX1</accession>
<dbReference type="CDD" id="cd14852">
    <property type="entry name" value="LD-carboxypeptidase"/>
    <property type="match status" value="1"/>
</dbReference>
<dbReference type="RefSeq" id="WP_058951159.1">
    <property type="nucleotide sequence ID" value="NZ_BBXV01000048.1"/>
</dbReference>
<dbReference type="GO" id="GO:0006508">
    <property type="term" value="P:proteolysis"/>
    <property type="evidence" value="ECO:0007669"/>
    <property type="project" value="InterPro"/>
</dbReference>
<dbReference type="Gene3D" id="3.30.200.180">
    <property type="match status" value="1"/>
</dbReference>
<dbReference type="PANTHER" id="PTHR34385:SF1">
    <property type="entry name" value="PEPTIDOGLYCAN L-ALANYL-D-GLUTAMATE ENDOPEPTIDASE CWLK"/>
    <property type="match status" value="1"/>
</dbReference>